<dbReference type="EMBL" id="QKRW01000004">
    <property type="protein sequence ID" value="RAL67303.1"/>
    <property type="molecule type" value="Genomic_DNA"/>
</dbReference>
<dbReference type="Gene3D" id="3.20.20.70">
    <property type="entry name" value="Aldolase class I"/>
    <property type="match status" value="1"/>
</dbReference>
<comment type="caution">
    <text evidence="8">The sequence shown here is derived from an EMBL/GenBank/DDBJ whole genome shotgun (WGS) entry which is preliminary data.</text>
</comment>
<evidence type="ECO:0000256" key="3">
    <source>
        <dbReference type="ARBA" id="ARBA00022643"/>
    </source>
</evidence>
<reference evidence="8 9" key="1">
    <citation type="submission" date="2018-06" db="EMBL/GenBank/DDBJ databases">
        <title>Genome Sequence of the Brown Rot Fungal Pathogen Monilinia fructigena.</title>
        <authorList>
            <person name="Landi L."/>
            <person name="De Miccolis Angelini R.M."/>
            <person name="Pollastro S."/>
            <person name="Abate D."/>
            <person name="Faretra F."/>
            <person name="Romanazzi G."/>
        </authorList>
    </citation>
    <scope>NUCLEOTIDE SEQUENCE [LARGE SCALE GENOMIC DNA]</scope>
    <source>
        <strain evidence="8 9">Mfrg269</strain>
    </source>
</reference>
<evidence type="ECO:0000256" key="6">
    <source>
        <dbReference type="SAM" id="MobiDB-lite"/>
    </source>
</evidence>
<feature type="region of interest" description="Disordered" evidence="6">
    <location>
        <begin position="1"/>
        <end position="52"/>
    </location>
</feature>
<dbReference type="Proteomes" id="UP000249056">
    <property type="component" value="Unassembled WGS sequence"/>
</dbReference>
<dbReference type="InterPro" id="IPR044152">
    <property type="entry name" value="YqjM-like"/>
</dbReference>
<sequence>MSTPTPHPQHGVPCGTSTPQPGLLNTPAPGISFYTPLQSPPPGTALSSTSSSPKLFTPLRIRSLTLQNRIMLSPMCQYSASNGHFTPWHMAHLGGIISRGPGLAMVEATSVLPEGRITPQDSGLWLDTQGDKLAEVVEFAHSQNQHIGIQLSHAGRKASMVAPWLARAAVATPDVGGWPDRVKAPSAIAFDEHHCTPSAMTLEDIHAFKDAWLAALKRALKAGFDVIEIHNAHGYLLHEFCSPVSNKRTDRYGGSWENRVRLTLEIVDLTRSNIPDTMPLFLRISATDWLENEGFGDDSWKVEDSVRLADVLADRGVDLMDVSSGANHPLQKITAGPGYQAPFAKAIKRVVGDRLLVGTVGIITNGMQAEALLSGKGEEVDSKGEEELDLAIVARGFQKNPGLVWEWAEELGVRIMVAHQIRWGFRGKAKGN</sequence>
<dbReference type="GO" id="GO:0010181">
    <property type="term" value="F:FMN binding"/>
    <property type="evidence" value="ECO:0007669"/>
    <property type="project" value="InterPro"/>
</dbReference>
<dbReference type="GO" id="GO:0003959">
    <property type="term" value="F:NADPH dehydrogenase activity"/>
    <property type="evidence" value="ECO:0007669"/>
    <property type="project" value="InterPro"/>
</dbReference>
<keyword evidence="9" id="KW-1185">Reference proteome</keyword>
<evidence type="ECO:0000256" key="5">
    <source>
        <dbReference type="ARBA" id="ARBA00023002"/>
    </source>
</evidence>
<dbReference type="SUPFAM" id="SSF51395">
    <property type="entry name" value="FMN-linked oxidoreductases"/>
    <property type="match status" value="1"/>
</dbReference>
<proteinExistence type="predicted"/>
<evidence type="ECO:0000313" key="9">
    <source>
        <dbReference type="Proteomes" id="UP000249056"/>
    </source>
</evidence>
<organism evidence="8 9">
    <name type="scientific">Monilinia fructigena</name>
    <dbReference type="NCBI Taxonomy" id="38457"/>
    <lineage>
        <taxon>Eukaryota</taxon>
        <taxon>Fungi</taxon>
        <taxon>Dikarya</taxon>
        <taxon>Ascomycota</taxon>
        <taxon>Pezizomycotina</taxon>
        <taxon>Leotiomycetes</taxon>
        <taxon>Helotiales</taxon>
        <taxon>Sclerotiniaceae</taxon>
        <taxon>Monilinia</taxon>
    </lineage>
</organism>
<dbReference type="Pfam" id="PF00724">
    <property type="entry name" value="Oxidored_FMN"/>
    <property type="match status" value="1"/>
</dbReference>
<evidence type="ECO:0000256" key="4">
    <source>
        <dbReference type="ARBA" id="ARBA00022857"/>
    </source>
</evidence>
<dbReference type="InterPro" id="IPR001155">
    <property type="entry name" value="OxRdtase_FMN_N"/>
</dbReference>
<dbReference type="AlphaFoldDB" id="A0A395J6L2"/>
<feature type="domain" description="NADH:flavin oxidoreductase/NADH oxidase N-terminal" evidence="7">
    <location>
        <begin position="54"/>
        <end position="374"/>
    </location>
</feature>
<evidence type="ECO:0000256" key="2">
    <source>
        <dbReference type="ARBA" id="ARBA00022630"/>
    </source>
</evidence>
<keyword evidence="3" id="KW-0288">FMN</keyword>
<dbReference type="CDD" id="cd02932">
    <property type="entry name" value="OYE_YqiM_FMN"/>
    <property type="match status" value="1"/>
</dbReference>
<evidence type="ECO:0000256" key="1">
    <source>
        <dbReference type="ARBA" id="ARBA00001917"/>
    </source>
</evidence>
<dbReference type="GO" id="GO:0050661">
    <property type="term" value="F:NADP binding"/>
    <property type="evidence" value="ECO:0007669"/>
    <property type="project" value="InterPro"/>
</dbReference>
<protein>
    <recommendedName>
        <fullName evidence="7">NADH:flavin oxidoreductase/NADH oxidase N-terminal domain-containing protein</fullName>
    </recommendedName>
</protein>
<dbReference type="PANTHER" id="PTHR43303">
    <property type="entry name" value="NADPH DEHYDROGENASE C23G7.10C-RELATED"/>
    <property type="match status" value="1"/>
</dbReference>
<evidence type="ECO:0000259" key="7">
    <source>
        <dbReference type="Pfam" id="PF00724"/>
    </source>
</evidence>
<dbReference type="OrthoDB" id="72788at2759"/>
<dbReference type="PANTHER" id="PTHR43303:SF4">
    <property type="entry name" value="NADPH DEHYDROGENASE C23G7.10C-RELATED"/>
    <property type="match status" value="1"/>
</dbReference>
<evidence type="ECO:0000313" key="8">
    <source>
        <dbReference type="EMBL" id="RAL67303.1"/>
    </source>
</evidence>
<dbReference type="InterPro" id="IPR013785">
    <property type="entry name" value="Aldolase_TIM"/>
</dbReference>
<comment type="cofactor">
    <cofactor evidence="1">
        <name>FMN</name>
        <dbReference type="ChEBI" id="CHEBI:58210"/>
    </cofactor>
</comment>
<keyword evidence="2" id="KW-0285">Flavoprotein</keyword>
<keyword evidence="5" id="KW-0560">Oxidoreductase</keyword>
<gene>
    <name evidence="8" type="ORF">DID88_008066</name>
</gene>
<keyword evidence="4" id="KW-0521">NADP</keyword>
<accession>A0A395J6L2</accession>
<name>A0A395J6L2_9HELO</name>